<sequence>MLRLLLGLGALVVLAGCRLAPDTATDPDPYAVPPAPPPTSDPLRPDTRTAFDTGFDTTVLGGYEVFTVLGVYHGAEAPARDGETWQAVDTTGPGAELRSVQLRVEAARDEVIDPDTGPFTGRRVTTPASVVDEFGGVEDPSTLFVRREAGPLPNGPVSVVADSETTYLRESGAYPLSLDGATYTLTVVADSSEGGFIRQWQISLTTPNGSTQPVTRVPNRDGGHPRLLWAGDLDSDGRLDLVLDESWHYNVTVTTLYVSSEASPGVVLRRVARHETTGC</sequence>
<feature type="region of interest" description="Disordered" evidence="1">
    <location>
        <begin position="24"/>
        <end position="45"/>
    </location>
</feature>
<evidence type="ECO:0000313" key="4">
    <source>
        <dbReference type="Proteomes" id="UP000216339"/>
    </source>
</evidence>
<reference evidence="3 4" key="1">
    <citation type="submission" date="2016-11" db="EMBL/GenBank/DDBJ databases">
        <title>Study of marine rhodopsin-containing bacteria.</title>
        <authorList>
            <person name="Yoshizawa S."/>
            <person name="Kumagai Y."/>
            <person name="Kogure K."/>
        </authorList>
    </citation>
    <scope>NUCLEOTIDE SEQUENCE [LARGE SCALE GENOMIC DNA]</scope>
    <source>
        <strain evidence="3 4">SAORIC-28</strain>
    </source>
</reference>
<keyword evidence="4" id="KW-1185">Reference proteome</keyword>
<gene>
    <name evidence="3" type="ORF">BSZ37_10235</name>
</gene>
<feature type="signal peptide" evidence="2">
    <location>
        <begin position="1"/>
        <end position="20"/>
    </location>
</feature>
<dbReference type="PROSITE" id="PS51257">
    <property type="entry name" value="PROKAR_LIPOPROTEIN"/>
    <property type="match status" value="1"/>
</dbReference>
<feature type="compositionally biased region" description="Pro residues" evidence="1">
    <location>
        <begin position="30"/>
        <end position="40"/>
    </location>
</feature>
<keyword evidence="2" id="KW-0732">Signal</keyword>
<dbReference type="RefSeq" id="WP_095510451.1">
    <property type="nucleotide sequence ID" value="NZ_MQWD01000001.1"/>
</dbReference>
<dbReference type="AlphaFoldDB" id="A0A271J1E7"/>
<comment type="caution">
    <text evidence="3">The sequence shown here is derived from an EMBL/GenBank/DDBJ whole genome shotgun (WGS) entry which is preliminary data.</text>
</comment>
<name>A0A271J1E7_9BACT</name>
<dbReference type="Proteomes" id="UP000216339">
    <property type="component" value="Unassembled WGS sequence"/>
</dbReference>
<accession>A0A271J1E7</accession>
<evidence type="ECO:0000256" key="2">
    <source>
        <dbReference type="SAM" id="SignalP"/>
    </source>
</evidence>
<protein>
    <submittedName>
        <fullName evidence="3">Uncharacterized protein</fullName>
    </submittedName>
</protein>
<feature type="chain" id="PRO_5013329556" evidence="2">
    <location>
        <begin position="21"/>
        <end position="279"/>
    </location>
</feature>
<evidence type="ECO:0000313" key="3">
    <source>
        <dbReference type="EMBL" id="PAP76785.1"/>
    </source>
</evidence>
<dbReference type="EMBL" id="MQWD01000001">
    <property type="protein sequence ID" value="PAP76785.1"/>
    <property type="molecule type" value="Genomic_DNA"/>
</dbReference>
<dbReference type="OrthoDB" id="1091452at2"/>
<proteinExistence type="predicted"/>
<evidence type="ECO:0000256" key="1">
    <source>
        <dbReference type="SAM" id="MobiDB-lite"/>
    </source>
</evidence>
<organism evidence="3 4">
    <name type="scientific">Rubrivirga marina</name>
    <dbReference type="NCBI Taxonomy" id="1196024"/>
    <lineage>
        <taxon>Bacteria</taxon>
        <taxon>Pseudomonadati</taxon>
        <taxon>Rhodothermota</taxon>
        <taxon>Rhodothermia</taxon>
        <taxon>Rhodothermales</taxon>
        <taxon>Rubricoccaceae</taxon>
        <taxon>Rubrivirga</taxon>
    </lineage>
</organism>